<organism evidence="2 3">
    <name type="scientific">Trichuris muris</name>
    <name type="common">Mouse whipworm</name>
    <dbReference type="NCBI Taxonomy" id="70415"/>
    <lineage>
        <taxon>Eukaryota</taxon>
        <taxon>Metazoa</taxon>
        <taxon>Ecdysozoa</taxon>
        <taxon>Nematoda</taxon>
        <taxon>Enoplea</taxon>
        <taxon>Dorylaimia</taxon>
        <taxon>Trichinellida</taxon>
        <taxon>Trichuridae</taxon>
        <taxon>Trichuris</taxon>
    </lineage>
</organism>
<evidence type="ECO:0000313" key="3">
    <source>
        <dbReference type="WBParaSite" id="TMUE_0000000955.1"/>
    </source>
</evidence>
<feature type="region of interest" description="Disordered" evidence="1">
    <location>
        <begin position="260"/>
        <end position="280"/>
    </location>
</feature>
<accession>A0A5S6Q134</accession>
<protein>
    <submittedName>
        <fullName evidence="3">Uncharacterized protein</fullName>
    </submittedName>
</protein>
<evidence type="ECO:0000256" key="1">
    <source>
        <dbReference type="SAM" id="MobiDB-lite"/>
    </source>
</evidence>
<name>A0A5S6Q134_TRIMR</name>
<feature type="region of interest" description="Disordered" evidence="1">
    <location>
        <begin position="131"/>
        <end position="172"/>
    </location>
</feature>
<evidence type="ECO:0000313" key="2">
    <source>
        <dbReference type="Proteomes" id="UP000046395"/>
    </source>
</evidence>
<feature type="region of interest" description="Disordered" evidence="1">
    <location>
        <begin position="1"/>
        <end position="27"/>
    </location>
</feature>
<dbReference type="WBParaSite" id="TMUE_0000000955.1">
    <property type="protein sequence ID" value="TMUE_0000000955.1"/>
    <property type="gene ID" value="WBGene00296875"/>
</dbReference>
<dbReference type="AlphaFoldDB" id="A0A5S6Q134"/>
<proteinExistence type="predicted"/>
<dbReference type="Proteomes" id="UP000046395">
    <property type="component" value="Unassembled WGS sequence"/>
</dbReference>
<keyword evidence="2" id="KW-1185">Reference proteome</keyword>
<reference evidence="3" key="1">
    <citation type="submission" date="2019-12" db="UniProtKB">
        <authorList>
            <consortium name="WormBaseParasite"/>
        </authorList>
    </citation>
    <scope>IDENTIFICATION</scope>
</reference>
<sequence>MGPLGAASMPSGLAVETPGGPASAEQHLQTNGRTLLACRLFPLPDAVAASYHSNRHEGTARKQGIAMHNHRIMKKHTVSRSTVVKLLIVRCVRIDCAQNRRRWAGARRDVLGPETPTRLKWGKCGQFSPWRTTLSGEGPSRNEGDMPPAKNRHLNDRQSVIATGTRKGEETRGARRKCHFLANCRPGNKIQFGKYFDPPLGAIDCVVKRPINGAKTRQLIVDHKRVSLSAQQKHGKADFQLSPPNTVLLVDVQRLGRHQGQSKGFSRLRRSRGRLEAYSG</sequence>